<organism evidence="2 3">
    <name type="scientific">Hyaloscypha variabilis (strain UAMH 11265 / GT02V1 / F)</name>
    <name type="common">Meliniomyces variabilis</name>
    <dbReference type="NCBI Taxonomy" id="1149755"/>
    <lineage>
        <taxon>Eukaryota</taxon>
        <taxon>Fungi</taxon>
        <taxon>Dikarya</taxon>
        <taxon>Ascomycota</taxon>
        <taxon>Pezizomycotina</taxon>
        <taxon>Leotiomycetes</taxon>
        <taxon>Helotiales</taxon>
        <taxon>Hyaloscyphaceae</taxon>
        <taxon>Hyaloscypha</taxon>
        <taxon>Hyaloscypha variabilis</taxon>
    </lineage>
</organism>
<evidence type="ECO:0000313" key="2">
    <source>
        <dbReference type="EMBL" id="PMD33543.1"/>
    </source>
</evidence>
<evidence type="ECO:0000256" key="1">
    <source>
        <dbReference type="SAM" id="MobiDB-lite"/>
    </source>
</evidence>
<proteinExistence type="predicted"/>
<evidence type="ECO:0000313" key="3">
    <source>
        <dbReference type="Proteomes" id="UP000235786"/>
    </source>
</evidence>
<sequence length="1109" mass="119954">MSFTVAYNGNTSTGGSPPIDNGTYNTGDKVTVLGNTGNLVKSGDTFARWNTAADGSGTSFGWPADECENDYKIMSNWFGGTYTLNSVISVPIPMWVANLDGGANTTSSITLKPGSIIDNDADTSANYLRYLYVSEITEIFMNAQNKGWYAPDGSNEQSCGEALSRFLAQQFLVITGIGTFWSGYELSAYWLNSSLPPLSPGSNQLGGPDTCLTAAIDAAVTTTTIPVKAVLSFPFETTFVIQIDSEQMLVTDSDGSAETMTVVRGYNGTTAAAHANKTSVYQNYGSRADYVNTTLEYDHGIDPATGCAMLFLYYLNVQLGFSINDIIAAAPGADQAASCLRGVYNNLTQDPGDPFPFFKSLLDAAFPPDVHTDQIPGPNPDNPWPLGSLTFWGVKDTWGEDEVNDLVTNGGGVYPTTGFWLMLEGFNKQVAGSATPSLPKISFTDMTCSFDLSSGIVYETTNPYVPQRIRYPYDIHFTEASVKAFPTAAQGEIAEPGMSSISLLGTTIPALGEFFFVPGANPYFTNVIATPNPADENKPYRSADLRVFTATPKRNPTPVPGSPEFRTFDTAGAYGYITSLIPWLNKKYGDPNGIDPFDSSNYVIPGQDDALNADASVTPFTRIGKMDYINYNFAVARVRLRGTAGPLGAVSGVKVFFRLWSTQSTDTNWNPSYTYLSQPDSSGDPGYPEAPSDNHTIPFFATENPDLGSISSPEFGTNGVNNQTITILQGDTQWAYFGCLLDVYNTTLKVNGEFVNQAFPGNHHCLVAQIAYDGAPIEQIGNTVVTTGNSTQLAQRNIQVTSAENPGSIASQRIPQTFDVSLTSTVLHLASTIYGTHELSAADPFTIQCTTGAGATYIPLPFGDGARLAGLLTIFLPLFTVKKGQEFNILVQRFTWRAFNERARAAAQTKERAVARQRQSLRNPNSTGSLIPAFPLLPVPKSERLYLGSFNIQIPVSTAAALLPAEETTLSIFKARLNAMAPTNIWRPVLQRYVSYISGRVSGMGGDPSPIPPSLTGGFTGASPSPLVWYAGKVCGLVFGAVGEFEGFILVGEKGKERGREVRFESREEGIREIVERAWREGVLVDIFSSEEEPRHVHRIIVREPLKHI</sequence>
<reference evidence="2 3" key="1">
    <citation type="submission" date="2016-04" db="EMBL/GenBank/DDBJ databases">
        <title>A degradative enzymes factory behind the ericoid mycorrhizal symbiosis.</title>
        <authorList>
            <consortium name="DOE Joint Genome Institute"/>
            <person name="Martino E."/>
            <person name="Morin E."/>
            <person name="Grelet G."/>
            <person name="Kuo A."/>
            <person name="Kohler A."/>
            <person name="Daghino S."/>
            <person name="Barry K."/>
            <person name="Choi C."/>
            <person name="Cichocki N."/>
            <person name="Clum A."/>
            <person name="Copeland A."/>
            <person name="Hainaut M."/>
            <person name="Haridas S."/>
            <person name="Labutti K."/>
            <person name="Lindquist E."/>
            <person name="Lipzen A."/>
            <person name="Khouja H.-R."/>
            <person name="Murat C."/>
            <person name="Ohm R."/>
            <person name="Olson A."/>
            <person name="Spatafora J."/>
            <person name="Veneault-Fourrey C."/>
            <person name="Henrissat B."/>
            <person name="Grigoriev I."/>
            <person name="Martin F."/>
            <person name="Perotto S."/>
        </authorList>
    </citation>
    <scope>NUCLEOTIDE SEQUENCE [LARGE SCALE GENOMIC DNA]</scope>
    <source>
        <strain evidence="2 3">F</strain>
    </source>
</reference>
<dbReference type="EMBL" id="KZ613956">
    <property type="protein sequence ID" value="PMD33543.1"/>
    <property type="molecule type" value="Genomic_DNA"/>
</dbReference>
<dbReference type="OrthoDB" id="409122at2759"/>
<name>A0A2J6R4V4_HYAVF</name>
<gene>
    <name evidence="2" type="ORF">L207DRAFT_571660</name>
</gene>
<feature type="compositionally biased region" description="Polar residues" evidence="1">
    <location>
        <begin position="1"/>
        <end position="15"/>
    </location>
</feature>
<dbReference type="Proteomes" id="UP000235786">
    <property type="component" value="Unassembled WGS sequence"/>
</dbReference>
<keyword evidence="3" id="KW-1185">Reference proteome</keyword>
<protein>
    <submittedName>
        <fullName evidence="2">Uncharacterized protein</fullName>
    </submittedName>
</protein>
<dbReference type="AlphaFoldDB" id="A0A2J6R4V4"/>
<feature type="region of interest" description="Disordered" evidence="1">
    <location>
        <begin position="1"/>
        <end position="23"/>
    </location>
</feature>
<accession>A0A2J6R4V4</accession>